<evidence type="ECO:0000313" key="2">
    <source>
        <dbReference type="Proteomes" id="UP000694867"/>
    </source>
</evidence>
<feature type="domain" description="FCP1 homology" evidence="1">
    <location>
        <begin position="43"/>
        <end position="203"/>
    </location>
</feature>
<dbReference type="PROSITE" id="PS50969">
    <property type="entry name" value="FCP1"/>
    <property type="match status" value="1"/>
</dbReference>
<dbReference type="Pfam" id="PF03031">
    <property type="entry name" value="NIF"/>
    <property type="match status" value="1"/>
</dbReference>
<proteinExistence type="predicted"/>
<dbReference type="PANTHER" id="PTHR12210">
    <property type="entry name" value="DULLARD PROTEIN PHOSPHATASE"/>
    <property type="match status" value="1"/>
</dbReference>
<protein>
    <submittedName>
        <fullName evidence="3">CTD small phosphatase-like protein 1</fullName>
    </submittedName>
</protein>
<dbReference type="GeneID" id="100902562"/>
<dbReference type="InterPro" id="IPR004274">
    <property type="entry name" value="FCP1_dom"/>
</dbReference>
<dbReference type="Proteomes" id="UP000694867">
    <property type="component" value="Unplaced"/>
</dbReference>
<accession>A0AAJ6QWS9</accession>
<dbReference type="RefSeq" id="XP_003746605.1">
    <property type="nucleotide sequence ID" value="XM_003746557.2"/>
</dbReference>
<dbReference type="Gene3D" id="3.40.50.1000">
    <property type="entry name" value="HAD superfamily/HAD-like"/>
    <property type="match status" value="1"/>
</dbReference>
<sequence>MFSTKTDQNHLSQKFVLTASEKRKYRESNPLPSVPYIPPPLPEDAKKILLVLDLDETLIHGTYCMPPKYDFRFELKLPQSKRVMNVYVLVRPYLQDFLEFAHKWFEVMAYTASLPIYADKILDEIDPKRYIKHRLYRHHCGFFKEYYIKDLEFLGRPLSRILLVDNHPASYMVQRDNGIPIYSYLGQPRDAGLKSLVSFLDDVRDDVTPIPKTRQYGIIWRQKLQTFLENLRESEESVS</sequence>
<dbReference type="SMART" id="SM00577">
    <property type="entry name" value="CPDc"/>
    <property type="match status" value="1"/>
</dbReference>
<dbReference type="InterPro" id="IPR023214">
    <property type="entry name" value="HAD_sf"/>
</dbReference>
<dbReference type="InterPro" id="IPR050365">
    <property type="entry name" value="TIM50"/>
</dbReference>
<dbReference type="CDD" id="cd07521">
    <property type="entry name" value="HAD_FCP1-like"/>
    <property type="match status" value="1"/>
</dbReference>
<evidence type="ECO:0000313" key="3">
    <source>
        <dbReference type="RefSeq" id="XP_003746605.1"/>
    </source>
</evidence>
<dbReference type="FunFam" id="3.40.50.1000:FF:000093">
    <property type="entry name" value="NLI interacting factor-like phosphatase family protein"/>
    <property type="match status" value="1"/>
</dbReference>
<reference evidence="3" key="1">
    <citation type="submission" date="2025-08" db="UniProtKB">
        <authorList>
            <consortium name="RefSeq"/>
        </authorList>
    </citation>
    <scope>IDENTIFICATION</scope>
</reference>
<organism evidence="2 3">
    <name type="scientific">Galendromus occidentalis</name>
    <name type="common">western predatory mite</name>
    <dbReference type="NCBI Taxonomy" id="34638"/>
    <lineage>
        <taxon>Eukaryota</taxon>
        <taxon>Metazoa</taxon>
        <taxon>Ecdysozoa</taxon>
        <taxon>Arthropoda</taxon>
        <taxon>Chelicerata</taxon>
        <taxon>Arachnida</taxon>
        <taxon>Acari</taxon>
        <taxon>Parasitiformes</taxon>
        <taxon>Mesostigmata</taxon>
        <taxon>Gamasina</taxon>
        <taxon>Phytoseioidea</taxon>
        <taxon>Phytoseiidae</taxon>
        <taxon>Typhlodrominae</taxon>
        <taxon>Galendromus</taxon>
    </lineage>
</organism>
<dbReference type="NCBIfam" id="TIGR02251">
    <property type="entry name" value="HIF-SF_euk"/>
    <property type="match status" value="1"/>
</dbReference>
<dbReference type="SUPFAM" id="SSF56784">
    <property type="entry name" value="HAD-like"/>
    <property type="match status" value="1"/>
</dbReference>
<dbReference type="InterPro" id="IPR036412">
    <property type="entry name" value="HAD-like_sf"/>
</dbReference>
<evidence type="ECO:0000259" key="1">
    <source>
        <dbReference type="PROSITE" id="PS50969"/>
    </source>
</evidence>
<name>A0AAJ6QWS9_9ACAR</name>
<dbReference type="AlphaFoldDB" id="A0AAJ6QWS9"/>
<dbReference type="KEGG" id="goe:100902562"/>
<gene>
    <name evidence="3" type="primary">LOC100902562</name>
</gene>
<keyword evidence="2" id="KW-1185">Reference proteome</keyword>
<dbReference type="InterPro" id="IPR011948">
    <property type="entry name" value="Dullard_phosphatase"/>
</dbReference>
<dbReference type="GO" id="GO:0016791">
    <property type="term" value="F:phosphatase activity"/>
    <property type="evidence" value="ECO:0007669"/>
    <property type="project" value="InterPro"/>
</dbReference>